<dbReference type="InterPro" id="IPR036961">
    <property type="entry name" value="Kinesin_motor_dom_sf"/>
</dbReference>
<dbReference type="GO" id="GO:0007018">
    <property type="term" value="P:microtubule-based movement"/>
    <property type="evidence" value="ECO:0007669"/>
    <property type="project" value="InterPro"/>
</dbReference>
<dbReference type="GO" id="GO:0005524">
    <property type="term" value="F:ATP binding"/>
    <property type="evidence" value="ECO:0007669"/>
    <property type="project" value="UniProtKB-KW"/>
</dbReference>
<dbReference type="Pfam" id="PF00225">
    <property type="entry name" value="Kinesin"/>
    <property type="match status" value="1"/>
</dbReference>
<dbReference type="Proteomes" id="UP000654075">
    <property type="component" value="Unassembled WGS sequence"/>
</dbReference>
<comment type="similarity">
    <text evidence="5 6">Belongs to the TRAFAC class myosin-kinesin ATPase superfamily. Kinesin family.</text>
</comment>
<organism evidence="10 11">
    <name type="scientific">Polarella glacialis</name>
    <name type="common">Dinoflagellate</name>
    <dbReference type="NCBI Taxonomy" id="89957"/>
    <lineage>
        <taxon>Eukaryota</taxon>
        <taxon>Sar</taxon>
        <taxon>Alveolata</taxon>
        <taxon>Dinophyceae</taxon>
        <taxon>Suessiales</taxon>
        <taxon>Suessiaceae</taxon>
        <taxon>Polarella</taxon>
    </lineage>
</organism>
<dbReference type="AlphaFoldDB" id="A0A813FMB8"/>
<comment type="caution">
    <text evidence="10">The sequence shown here is derived from an EMBL/GenBank/DDBJ whole genome shotgun (WGS) entry which is preliminary data.</text>
</comment>
<evidence type="ECO:0000256" key="2">
    <source>
        <dbReference type="ARBA" id="ARBA00022840"/>
    </source>
</evidence>
<dbReference type="GO" id="GO:0003777">
    <property type="term" value="F:microtubule motor activity"/>
    <property type="evidence" value="ECO:0007669"/>
    <property type="project" value="InterPro"/>
</dbReference>
<dbReference type="GO" id="GO:0008017">
    <property type="term" value="F:microtubule binding"/>
    <property type="evidence" value="ECO:0007669"/>
    <property type="project" value="InterPro"/>
</dbReference>
<dbReference type="PANTHER" id="PTHR47968">
    <property type="entry name" value="CENTROMERE PROTEIN E"/>
    <property type="match status" value="1"/>
</dbReference>
<evidence type="ECO:0000256" key="5">
    <source>
        <dbReference type="PROSITE-ProRule" id="PRU00283"/>
    </source>
</evidence>
<feature type="coiled-coil region" evidence="7">
    <location>
        <begin position="568"/>
        <end position="613"/>
    </location>
</feature>
<keyword evidence="3 7" id="KW-0175">Coiled coil</keyword>
<evidence type="ECO:0000256" key="4">
    <source>
        <dbReference type="ARBA" id="ARBA00023175"/>
    </source>
</evidence>
<dbReference type="InterPro" id="IPR001752">
    <property type="entry name" value="Kinesin_motor_dom"/>
</dbReference>
<name>A0A813FMB8_POLGL</name>
<feature type="compositionally biased region" description="Polar residues" evidence="8">
    <location>
        <begin position="750"/>
        <end position="760"/>
    </location>
</feature>
<dbReference type="PANTHER" id="PTHR47968:SF75">
    <property type="entry name" value="CENTROMERE-ASSOCIATED PROTEIN E"/>
    <property type="match status" value="1"/>
</dbReference>
<keyword evidence="1 6" id="KW-0547">Nucleotide-binding</keyword>
<dbReference type="PRINTS" id="PR00380">
    <property type="entry name" value="KINESINHEAVY"/>
</dbReference>
<accession>A0A813FMB8</accession>
<dbReference type="EMBL" id="CAJNNV010025042">
    <property type="protein sequence ID" value="CAE8611747.1"/>
    <property type="molecule type" value="Genomic_DNA"/>
</dbReference>
<evidence type="ECO:0000313" key="11">
    <source>
        <dbReference type="Proteomes" id="UP000654075"/>
    </source>
</evidence>
<protein>
    <recommendedName>
        <fullName evidence="6">Kinesin-like protein</fullName>
    </recommendedName>
</protein>
<feature type="region of interest" description="Disordered" evidence="8">
    <location>
        <begin position="720"/>
        <end position="774"/>
    </location>
</feature>
<reference evidence="10" key="1">
    <citation type="submission" date="2021-02" db="EMBL/GenBank/DDBJ databases">
        <authorList>
            <person name="Dougan E. K."/>
            <person name="Rhodes N."/>
            <person name="Thang M."/>
            <person name="Chan C."/>
        </authorList>
    </citation>
    <scope>NUCLEOTIDE SEQUENCE</scope>
</reference>
<dbReference type="InterPro" id="IPR019821">
    <property type="entry name" value="Kinesin_motor_CS"/>
</dbReference>
<evidence type="ECO:0000313" key="10">
    <source>
        <dbReference type="EMBL" id="CAE8611747.1"/>
    </source>
</evidence>
<feature type="coiled-coil region" evidence="7">
    <location>
        <begin position="175"/>
        <end position="530"/>
    </location>
</feature>
<proteinExistence type="inferred from homology"/>
<evidence type="ECO:0000256" key="1">
    <source>
        <dbReference type="ARBA" id="ARBA00022741"/>
    </source>
</evidence>
<keyword evidence="6" id="KW-0493">Microtubule</keyword>
<keyword evidence="11" id="KW-1185">Reference proteome</keyword>
<dbReference type="OMA" id="HHEEWET"/>
<comment type="caution">
    <text evidence="5">Lacks conserved residue(s) required for the propagation of feature annotation.</text>
</comment>
<evidence type="ECO:0000259" key="9">
    <source>
        <dbReference type="PROSITE" id="PS50067"/>
    </source>
</evidence>
<evidence type="ECO:0000256" key="8">
    <source>
        <dbReference type="SAM" id="MobiDB-lite"/>
    </source>
</evidence>
<dbReference type="SMART" id="SM00129">
    <property type="entry name" value="KISc"/>
    <property type="match status" value="1"/>
</dbReference>
<dbReference type="PROSITE" id="PS50067">
    <property type="entry name" value="KINESIN_MOTOR_2"/>
    <property type="match status" value="1"/>
</dbReference>
<dbReference type="GO" id="GO:0005874">
    <property type="term" value="C:microtubule"/>
    <property type="evidence" value="ECO:0007669"/>
    <property type="project" value="UniProtKB-KW"/>
</dbReference>
<keyword evidence="4 6" id="KW-0505">Motor protein</keyword>
<dbReference type="InterPro" id="IPR027417">
    <property type="entry name" value="P-loop_NTPase"/>
</dbReference>
<feature type="compositionally biased region" description="Basic and acidic residues" evidence="8">
    <location>
        <begin position="731"/>
        <end position="749"/>
    </location>
</feature>
<evidence type="ECO:0000256" key="6">
    <source>
        <dbReference type="RuleBase" id="RU000394"/>
    </source>
</evidence>
<sequence length="774" mass="85272">MNKASSRSHAVFQIKIAKRKRVLEAATAGQKFECTLARLNVVDLAGSERVKKSGVEGMQFKEATNINKSLLAFGNVVSALAAKKAHIPLRDSKLTRILDGSIGGNCRTALLVCASPASENVHETLSTFEFASRAMRVEVDAKVNTAIVEFSAKALLADLSSDVGDLGGLKLGPELEALRKSAKEAAEKARKHAHEGEKAIQEAQSQAKKLQAEAEAAEMRGRQWQDQLASLRQGQELASSEADELRQAVKLASAEASEATAMLSEATAKAAAKAKEAAEATAKAEKFRAAAEKAENEALEWKAAALAREAEVKQVRVVQAKRDTAEIIKKKEEVVQAKQEASQKITEFKKEASEATVKAEARAELAEKAAASQGERASAAEAAMEAEREEAQKKLLAAEQLSEEALRVAAAEADSLRAQKEQAAAQSTAFEAELQSRTEELREKTKLLDEARIALEHLRREADDRETRLRLQFLAEIKELQQKHLAEVQALHFQITEAKSECERIQKESQSSMEEERQRHTAQAEALETMMRQKAGLAASDAAQLAAQHVAAAAQFAADFEARLSAGRESFEARLSELERSAQEQRRELLQELDEAKAEVTRTDERWKEVKEEAVREALEGGNAQQRRLSAAFKAARCIGSMKESELSKAVDELAERFAARESRPEDVQSLTLQQKKLQEQQKYLLEKEREKQHLSLELENRDANDRIFGGAERRRSKCPAGMGVPVLGKKLGEEQRYADRADKRRTSMERSSTPKSNSGRGLFTRSDAFVSVR</sequence>
<dbReference type="SUPFAM" id="SSF52540">
    <property type="entry name" value="P-loop containing nucleoside triphosphate hydrolases"/>
    <property type="match status" value="1"/>
</dbReference>
<evidence type="ECO:0000256" key="3">
    <source>
        <dbReference type="ARBA" id="ARBA00023054"/>
    </source>
</evidence>
<dbReference type="Gene3D" id="3.40.850.10">
    <property type="entry name" value="Kinesin motor domain"/>
    <property type="match status" value="1"/>
</dbReference>
<evidence type="ECO:0000256" key="7">
    <source>
        <dbReference type="SAM" id="Coils"/>
    </source>
</evidence>
<keyword evidence="2 6" id="KW-0067">ATP-binding</keyword>
<dbReference type="InterPro" id="IPR027640">
    <property type="entry name" value="Kinesin-like_fam"/>
</dbReference>
<dbReference type="PROSITE" id="PS00411">
    <property type="entry name" value="KINESIN_MOTOR_1"/>
    <property type="match status" value="1"/>
</dbReference>
<gene>
    <name evidence="10" type="ORF">PGLA1383_LOCUS29548</name>
</gene>
<feature type="domain" description="Kinesin motor" evidence="9">
    <location>
        <begin position="1"/>
        <end position="137"/>
    </location>
</feature>